<evidence type="ECO:0000256" key="6">
    <source>
        <dbReference type="ARBA" id="ARBA00022692"/>
    </source>
</evidence>
<keyword evidence="11 13" id="KW-0808">Transferase</keyword>
<gene>
    <name evidence="13" type="ORF">B1812_04015</name>
</gene>
<evidence type="ECO:0000313" key="13">
    <source>
        <dbReference type="EMBL" id="ARN80383.1"/>
    </source>
</evidence>
<feature type="transmembrane region" description="Helical" evidence="12">
    <location>
        <begin position="324"/>
        <end position="345"/>
    </location>
</feature>
<accession>A0A1W6MRZ8</accession>
<keyword evidence="8 12" id="KW-1133">Transmembrane helix</keyword>
<evidence type="ECO:0000256" key="1">
    <source>
        <dbReference type="ARBA" id="ARBA00004651"/>
    </source>
</evidence>
<dbReference type="PANTHER" id="PTHR13285">
    <property type="entry name" value="ACYLTRANSFERASE"/>
    <property type="match status" value="1"/>
</dbReference>
<evidence type="ECO:0000256" key="12">
    <source>
        <dbReference type="SAM" id="Phobius"/>
    </source>
</evidence>
<name>A0A1W6MRZ8_9HYPH</name>
<dbReference type="GO" id="GO:0016746">
    <property type="term" value="F:acyltransferase activity"/>
    <property type="evidence" value="ECO:0007669"/>
    <property type="project" value="UniProtKB-KW"/>
</dbReference>
<evidence type="ECO:0000256" key="9">
    <source>
        <dbReference type="ARBA" id="ARBA00023136"/>
    </source>
</evidence>
<evidence type="ECO:0000256" key="5">
    <source>
        <dbReference type="ARBA" id="ARBA00022475"/>
    </source>
</evidence>
<evidence type="ECO:0000256" key="7">
    <source>
        <dbReference type="ARBA" id="ARBA00022841"/>
    </source>
</evidence>
<reference evidence="13 14" key="1">
    <citation type="submission" date="2017-02" db="EMBL/GenBank/DDBJ databases">
        <authorList>
            <person name="Peterson S.W."/>
        </authorList>
    </citation>
    <scope>NUCLEOTIDE SEQUENCE [LARGE SCALE GENOMIC DNA]</scope>
    <source>
        <strain evidence="13 14">S285</strain>
    </source>
</reference>
<dbReference type="KEGG" id="mbry:B1812_04015"/>
<comment type="similarity">
    <text evidence="3 11">Belongs to the membrane-bound acyltransferase family.</text>
</comment>
<dbReference type="OrthoDB" id="139172at2"/>
<feature type="transmembrane region" description="Helical" evidence="12">
    <location>
        <begin position="121"/>
        <end position="139"/>
    </location>
</feature>
<evidence type="ECO:0000256" key="4">
    <source>
        <dbReference type="ARBA" id="ARBA00016084"/>
    </source>
</evidence>
<evidence type="ECO:0000256" key="2">
    <source>
        <dbReference type="ARBA" id="ARBA00005182"/>
    </source>
</evidence>
<evidence type="ECO:0000256" key="3">
    <source>
        <dbReference type="ARBA" id="ARBA00010323"/>
    </source>
</evidence>
<feature type="transmembrane region" description="Helical" evidence="12">
    <location>
        <begin position="229"/>
        <end position="250"/>
    </location>
</feature>
<feature type="transmembrane region" description="Helical" evidence="12">
    <location>
        <begin position="191"/>
        <end position="217"/>
    </location>
</feature>
<dbReference type="InterPro" id="IPR004299">
    <property type="entry name" value="MBOAT_fam"/>
</dbReference>
<proteinExistence type="inferred from homology"/>
<comment type="pathway">
    <text evidence="2">Glycan biosynthesis; alginate biosynthesis.</text>
</comment>
<keyword evidence="7" id="KW-0016">Alginate biosynthesis</keyword>
<keyword evidence="9 11" id="KW-0472">Membrane</keyword>
<dbReference type="RefSeq" id="WP_085770449.1">
    <property type="nucleotide sequence ID" value="NZ_AP027149.1"/>
</dbReference>
<feature type="transmembrane region" description="Helical" evidence="12">
    <location>
        <begin position="31"/>
        <end position="55"/>
    </location>
</feature>
<dbReference type="PIRSF" id="PIRSF016636">
    <property type="entry name" value="AlgI_DltB"/>
    <property type="match status" value="1"/>
</dbReference>
<evidence type="ECO:0000256" key="10">
    <source>
        <dbReference type="ARBA" id="ARBA00031030"/>
    </source>
</evidence>
<keyword evidence="6 12" id="KW-0812">Transmembrane</keyword>
<dbReference type="STRING" id="655015.B1812_04015"/>
<keyword evidence="11 13" id="KW-0012">Acyltransferase</keyword>
<evidence type="ECO:0000256" key="8">
    <source>
        <dbReference type="ARBA" id="ARBA00022989"/>
    </source>
</evidence>
<dbReference type="InterPro" id="IPR024194">
    <property type="entry name" value="Ac/AlaTfrase_AlgI/DltB"/>
</dbReference>
<dbReference type="GO" id="GO:0042121">
    <property type="term" value="P:alginic acid biosynthetic process"/>
    <property type="evidence" value="ECO:0007669"/>
    <property type="project" value="UniProtKB-KW"/>
</dbReference>
<sequence length="472" mass="52870">MLFPTIDFLLFFAVVFPITWLLNDKNTLKKAFLVLVSYAFYASWNWRFAFLLFFSSTGNYLACRLLSATTSPSRRSLITAAAVTLNLLALAYFKYFDFLAAELMNAAGFLGFNLEINATEVPLPVAISFLTFHGISYVLDVSRKKVDASKSLLDVVLYMAFFPHLVAGPIVRAADFLGQLSKKSDPEHIDIANSLFLILGGLVKKVVIASHIATLFVDPVFVNPSDFGRLDLILAAYGYAIVIYCDFSAYTDIAIGVANLLGYQFPQNFNQPYRATSLRDFWRRWHMSLSSWLRDYLYIPMGGDRGGRWATYRNLMVTMLLGGLWHGAGTQFIIWGGLHGFWLALERFLKETFGFDSSKGPLAIRLLGWFVTFQVVCAAWIFFRCPTSSAAFDYFGLILRDSGGPVTATPFVIILMLLGFATQLTRPQSYETLVRWYADASLSIKVAVPSLTILCVGIFGPKGVAPFIYFQF</sequence>
<keyword evidence="14" id="KW-1185">Reference proteome</keyword>
<protein>
    <recommendedName>
        <fullName evidence="4">Probable alginate O-acetylase AlgI</fullName>
    </recommendedName>
    <alternativeName>
        <fullName evidence="10">Alginate biosynthesis protein AlgI</fullName>
    </alternativeName>
</protein>
<comment type="subcellular location">
    <subcellularLocation>
        <location evidence="1">Cell membrane</location>
        <topology evidence="1">Multi-pass membrane protein</topology>
    </subcellularLocation>
</comment>
<dbReference type="Pfam" id="PF03062">
    <property type="entry name" value="MBOAT"/>
    <property type="match status" value="1"/>
</dbReference>
<feature type="transmembrane region" description="Helical" evidence="12">
    <location>
        <begin position="151"/>
        <end position="171"/>
    </location>
</feature>
<dbReference type="EMBL" id="CP019948">
    <property type="protein sequence ID" value="ARN80383.1"/>
    <property type="molecule type" value="Genomic_DNA"/>
</dbReference>
<organism evidence="13 14">
    <name type="scientific">Methylocystis bryophila</name>
    <dbReference type="NCBI Taxonomy" id="655015"/>
    <lineage>
        <taxon>Bacteria</taxon>
        <taxon>Pseudomonadati</taxon>
        <taxon>Pseudomonadota</taxon>
        <taxon>Alphaproteobacteria</taxon>
        <taxon>Hyphomicrobiales</taxon>
        <taxon>Methylocystaceae</taxon>
        <taxon>Methylocystis</taxon>
    </lineage>
</organism>
<dbReference type="AlphaFoldDB" id="A0A1W6MRZ8"/>
<feature type="transmembrane region" description="Helical" evidence="12">
    <location>
        <begin position="366"/>
        <end position="383"/>
    </location>
</feature>
<feature type="transmembrane region" description="Helical" evidence="12">
    <location>
        <begin position="76"/>
        <end position="95"/>
    </location>
</feature>
<feature type="transmembrane region" description="Helical" evidence="12">
    <location>
        <begin position="442"/>
        <end position="460"/>
    </location>
</feature>
<dbReference type="Proteomes" id="UP000193978">
    <property type="component" value="Chromosome"/>
</dbReference>
<evidence type="ECO:0000256" key="11">
    <source>
        <dbReference type="PIRNR" id="PIRNR016636"/>
    </source>
</evidence>
<dbReference type="PANTHER" id="PTHR13285:SF18">
    <property type="entry name" value="PROTEIN-CYSTEINE N-PALMITOYLTRANSFERASE RASP"/>
    <property type="match status" value="1"/>
</dbReference>
<feature type="transmembrane region" description="Helical" evidence="12">
    <location>
        <begin position="403"/>
        <end position="421"/>
    </location>
</feature>
<dbReference type="PIRSF" id="PIRSF500217">
    <property type="entry name" value="AlgI"/>
    <property type="match status" value="1"/>
</dbReference>
<evidence type="ECO:0000313" key="14">
    <source>
        <dbReference type="Proteomes" id="UP000193978"/>
    </source>
</evidence>
<keyword evidence="5 11" id="KW-1003">Cell membrane</keyword>
<dbReference type="GO" id="GO:0005886">
    <property type="term" value="C:plasma membrane"/>
    <property type="evidence" value="ECO:0007669"/>
    <property type="project" value="UniProtKB-SubCell"/>
</dbReference>
<dbReference type="InterPro" id="IPR028362">
    <property type="entry name" value="AlgI"/>
</dbReference>
<dbReference type="InterPro" id="IPR051085">
    <property type="entry name" value="MB_O-acyltransferase"/>
</dbReference>